<name>A0ABN9U506_9DINO</name>
<dbReference type="Proteomes" id="UP001189429">
    <property type="component" value="Unassembled WGS sequence"/>
</dbReference>
<comment type="caution">
    <text evidence="2">The sequence shown here is derived from an EMBL/GenBank/DDBJ whole genome shotgun (WGS) entry which is preliminary data.</text>
</comment>
<feature type="region of interest" description="Disordered" evidence="1">
    <location>
        <begin position="181"/>
        <end position="200"/>
    </location>
</feature>
<gene>
    <name evidence="2" type="ORF">PCOR1329_LOCUS45258</name>
</gene>
<protein>
    <submittedName>
        <fullName evidence="2">Uncharacterized protein</fullName>
    </submittedName>
</protein>
<sequence>ALADLARAAQVDPLGKVVELLTSLEGKVTADGDAEEKAYQLYFEWCDDTTKQQQYEIKTAKAMQGKLEATINKAAADIEASTGKIEDLAAKIGTSEKELKDATLIREKEASDFETEEATLMETVDALTRAIGVIEKEMSKNPAAWSDVSDVNNLIGALSAITDAAGLDSATVQKLTAFAQQQASAEDEDSGAPDPAAYKTHSGGILDVLEDLKSKAEEELTALRKARATAPPPRLIGAETS</sequence>
<proteinExistence type="predicted"/>
<feature type="non-terminal residue" evidence="2">
    <location>
        <position position="1"/>
    </location>
</feature>
<accession>A0ABN9U506</accession>
<dbReference type="EMBL" id="CAUYUJ010015438">
    <property type="protein sequence ID" value="CAK0853937.1"/>
    <property type="molecule type" value="Genomic_DNA"/>
</dbReference>
<keyword evidence="3" id="KW-1185">Reference proteome</keyword>
<evidence type="ECO:0000313" key="2">
    <source>
        <dbReference type="EMBL" id="CAK0853937.1"/>
    </source>
</evidence>
<evidence type="ECO:0000313" key="3">
    <source>
        <dbReference type="Proteomes" id="UP001189429"/>
    </source>
</evidence>
<reference evidence="2" key="1">
    <citation type="submission" date="2023-10" db="EMBL/GenBank/DDBJ databases">
        <authorList>
            <person name="Chen Y."/>
            <person name="Shah S."/>
            <person name="Dougan E. K."/>
            <person name="Thang M."/>
            <person name="Chan C."/>
        </authorList>
    </citation>
    <scope>NUCLEOTIDE SEQUENCE [LARGE SCALE GENOMIC DNA]</scope>
</reference>
<organism evidence="2 3">
    <name type="scientific">Prorocentrum cordatum</name>
    <dbReference type="NCBI Taxonomy" id="2364126"/>
    <lineage>
        <taxon>Eukaryota</taxon>
        <taxon>Sar</taxon>
        <taxon>Alveolata</taxon>
        <taxon>Dinophyceae</taxon>
        <taxon>Prorocentrales</taxon>
        <taxon>Prorocentraceae</taxon>
        <taxon>Prorocentrum</taxon>
    </lineage>
</organism>
<evidence type="ECO:0000256" key="1">
    <source>
        <dbReference type="SAM" id="MobiDB-lite"/>
    </source>
</evidence>